<evidence type="ECO:0008006" key="3">
    <source>
        <dbReference type="Google" id="ProtNLM"/>
    </source>
</evidence>
<keyword evidence="2" id="KW-1185">Reference proteome</keyword>
<sequence length="108" mass="12175">MRTKTVTLNGKQVVVKEQKVKTLREDVAPKLFGILEGAEDIEMKDIVPHLEQRIAEFFPELSEADLDEAYPSEIEALIEAYIDVNFGGLKKVMKPLLSFLQKGTSTPR</sequence>
<proteinExistence type="predicted"/>
<evidence type="ECO:0000313" key="2">
    <source>
        <dbReference type="Proteomes" id="UP000644756"/>
    </source>
</evidence>
<protein>
    <recommendedName>
        <fullName evidence="3">Phage protein</fullName>
    </recommendedName>
</protein>
<dbReference type="AlphaFoldDB" id="A0A917CJD8"/>
<organism evidence="1 2">
    <name type="scientific">Paenibacillus abyssi</name>
    <dbReference type="NCBI Taxonomy" id="1340531"/>
    <lineage>
        <taxon>Bacteria</taxon>
        <taxon>Bacillati</taxon>
        <taxon>Bacillota</taxon>
        <taxon>Bacilli</taxon>
        <taxon>Bacillales</taxon>
        <taxon>Paenibacillaceae</taxon>
        <taxon>Paenibacillus</taxon>
    </lineage>
</organism>
<accession>A0A917CJD8</accession>
<dbReference type="RefSeq" id="WP_188528203.1">
    <property type="nucleotide sequence ID" value="NZ_BMGR01000001.1"/>
</dbReference>
<comment type="caution">
    <text evidence="1">The sequence shown here is derived from an EMBL/GenBank/DDBJ whole genome shotgun (WGS) entry which is preliminary data.</text>
</comment>
<dbReference type="Proteomes" id="UP000644756">
    <property type="component" value="Unassembled WGS sequence"/>
</dbReference>
<reference evidence="1" key="2">
    <citation type="submission" date="2020-09" db="EMBL/GenBank/DDBJ databases">
        <authorList>
            <person name="Sun Q."/>
            <person name="Zhou Y."/>
        </authorList>
    </citation>
    <scope>NUCLEOTIDE SEQUENCE</scope>
    <source>
        <strain evidence="1">CGMCC 1.12987</strain>
    </source>
</reference>
<evidence type="ECO:0000313" key="1">
    <source>
        <dbReference type="EMBL" id="GGF88495.1"/>
    </source>
</evidence>
<gene>
    <name evidence="1" type="ORF">GCM10010916_02320</name>
</gene>
<name>A0A917CJD8_9BACL</name>
<dbReference type="EMBL" id="BMGR01000001">
    <property type="protein sequence ID" value="GGF88495.1"/>
    <property type="molecule type" value="Genomic_DNA"/>
</dbReference>
<reference evidence="1" key="1">
    <citation type="journal article" date="2014" name="Int. J. Syst. Evol. Microbiol.">
        <title>Complete genome sequence of Corynebacterium casei LMG S-19264T (=DSM 44701T), isolated from a smear-ripened cheese.</title>
        <authorList>
            <consortium name="US DOE Joint Genome Institute (JGI-PGF)"/>
            <person name="Walter F."/>
            <person name="Albersmeier A."/>
            <person name="Kalinowski J."/>
            <person name="Ruckert C."/>
        </authorList>
    </citation>
    <scope>NUCLEOTIDE SEQUENCE</scope>
    <source>
        <strain evidence="1">CGMCC 1.12987</strain>
    </source>
</reference>